<dbReference type="GO" id="GO:0045259">
    <property type="term" value="C:proton-transporting ATP synthase complex"/>
    <property type="evidence" value="ECO:0007669"/>
    <property type="project" value="UniProtKB-KW"/>
</dbReference>
<evidence type="ECO:0000313" key="10">
    <source>
        <dbReference type="Proteomes" id="UP000184440"/>
    </source>
</evidence>
<dbReference type="AlphaFoldDB" id="A0A1M7H9E3"/>
<dbReference type="HAMAP" id="MF_01416">
    <property type="entry name" value="ATP_synth_delta_bact"/>
    <property type="match status" value="1"/>
</dbReference>
<comment type="function">
    <text evidence="8">F(1)F(0) ATP synthase produces ATP from ADP in the presence of a proton or sodium gradient. F-type ATPases consist of two structural domains, F(1) containing the extramembraneous catalytic core and F(0) containing the membrane proton channel, linked together by a central stalk and a peripheral stalk. During catalysis, ATP synthesis in the catalytic domain of F(1) is coupled via a rotary mechanism of the central stalk subunits to proton translocation.</text>
</comment>
<dbReference type="STRING" id="134849.SAMN05443668_101110"/>
<gene>
    <name evidence="8" type="primary">atpH</name>
    <name evidence="9" type="ORF">SAMN05443668_101110</name>
</gene>
<comment type="subcellular location">
    <subcellularLocation>
        <location evidence="8">Cell membrane</location>
        <topology evidence="8">Peripheral membrane protein</topology>
    </subcellularLocation>
    <subcellularLocation>
        <location evidence="1">Membrane</location>
    </subcellularLocation>
</comment>
<comment type="function">
    <text evidence="8">This protein is part of the stalk that links CF(0) to CF(1). It either transmits conformational changes from CF(0) to CF(1) or is implicated in proton conduction.</text>
</comment>
<evidence type="ECO:0000256" key="6">
    <source>
        <dbReference type="ARBA" id="ARBA00023196"/>
    </source>
</evidence>
<evidence type="ECO:0000256" key="8">
    <source>
        <dbReference type="HAMAP-Rule" id="MF_01416"/>
    </source>
</evidence>
<evidence type="ECO:0000256" key="2">
    <source>
        <dbReference type="ARBA" id="ARBA00022448"/>
    </source>
</evidence>
<dbReference type="RefSeq" id="WP_073250262.1">
    <property type="nucleotide sequence ID" value="NZ_FRCS01000001.1"/>
</dbReference>
<evidence type="ECO:0000256" key="4">
    <source>
        <dbReference type="ARBA" id="ARBA00023065"/>
    </source>
</evidence>
<dbReference type="NCBIfam" id="TIGR01145">
    <property type="entry name" value="ATP_synt_delta"/>
    <property type="match status" value="1"/>
</dbReference>
<keyword evidence="3 8" id="KW-0375">Hydrogen ion transport</keyword>
<evidence type="ECO:0000256" key="7">
    <source>
        <dbReference type="ARBA" id="ARBA00023310"/>
    </source>
</evidence>
<comment type="similarity">
    <text evidence="8">Belongs to the ATPase delta chain family.</text>
</comment>
<keyword evidence="5 8" id="KW-0472">Membrane</keyword>
<dbReference type="Pfam" id="PF00213">
    <property type="entry name" value="OSCP"/>
    <property type="match status" value="1"/>
</dbReference>
<evidence type="ECO:0000313" key="9">
    <source>
        <dbReference type="EMBL" id="SHM25016.1"/>
    </source>
</evidence>
<evidence type="ECO:0000256" key="3">
    <source>
        <dbReference type="ARBA" id="ARBA00022781"/>
    </source>
</evidence>
<keyword evidence="2 8" id="KW-0813">Transport</keyword>
<dbReference type="PANTHER" id="PTHR11910">
    <property type="entry name" value="ATP SYNTHASE DELTA CHAIN"/>
    <property type="match status" value="1"/>
</dbReference>
<reference evidence="9 10" key="1">
    <citation type="submission" date="2016-11" db="EMBL/GenBank/DDBJ databases">
        <authorList>
            <person name="Jaros S."/>
            <person name="Januszkiewicz K."/>
            <person name="Wedrychowicz H."/>
        </authorList>
    </citation>
    <scope>NUCLEOTIDE SEQUENCE [LARGE SCALE GENOMIC DNA]</scope>
    <source>
        <strain evidence="9 10">DSM 46144</strain>
    </source>
</reference>
<dbReference type="EMBL" id="FRCS01000001">
    <property type="protein sequence ID" value="SHM25016.1"/>
    <property type="molecule type" value="Genomic_DNA"/>
</dbReference>
<keyword evidence="8" id="KW-1003">Cell membrane</keyword>
<protein>
    <recommendedName>
        <fullName evidence="8">ATP synthase subunit delta</fullName>
    </recommendedName>
    <alternativeName>
        <fullName evidence="8">ATP synthase F(1) sector subunit delta</fullName>
    </alternativeName>
    <alternativeName>
        <fullName evidence="8">F-type ATPase subunit delta</fullName>
        <shortName evidence="8">F-ATPase subunit delta</shortName>
    </alternativeName>
</protein>
<dbReference type="Proteomes" id="UP000184440">
    <property type="component" value="Unassembled WGS sequence"/>
</dbReference>
<keyword evidence="6 8" id="KW-0139">CF(1)</keyword>
<dbReference type="NCBIfam" id="NF009967">
    <property type="entry name" value="PRK13430.1"/>
    <property type="match status" value="1"/>
</dbReference>
<dbReference type="GO" id="GO:0046933">
    <property type="term" value="F:proton-transporting ATP synthase activity, rotational mechanism"/>
    <property type="evidence" value="ECO:0007669"/>
    <property type="project" value="UniProtKB-UniRule"/>
</dbReference>
<name>A0A1M7H9E3_9ACTN</name>
<proteinExistence type="inferred from homology"/>
<organism evidence="9 10">
    <name type="scientific">Cryptosporangium aurantiacum</name>
    <dbReference type="NCBI Taxonomy" id="134849"/>
    <lineage>
        <taxon>Bacteria</taxon>
        <taxon>Bacillati</taxon>
        <taxon>Actinomycetota</taxon>
        <taxon>Actinomycetes</taxon>
        <taxon>Cryptosporangiales</taxon>
        <taxon>Cryptosporangiaceae</taxon>
        <taxon>Cryptosporangium</taxon>
    </lineage>
</organism>
<accession>A0A1M7H9E3</accession>
<dbReference type="InterPro" id="IPR020781">
    <property type="entry name" value="ATPase_OSCP/d_CS"/>
</dbReference>
<keyword evidence="4 8" id="KW-0406">Ion transport</keyword>
<dbReference type="PRINTS" id="PR00125">
    <property type="entry name" value="ATPASEDELTA"/>
</dbReference>
<evidence type="ECO:0000256" key="5">
    <source>
        <dbReference type="ARBA" id="ARBA00023136"/>
    </source>
</evidence>
<dbReference type="InterPro" id="IPR000711">
    <property type="entry name" value="ATPase_OSCP/dsu"/>
</dbReference>
<sequence length="291" mass="30086">MQGASRESLAGIRAQFAEVTRAGAAPAGASPAGSATTGAATPAGVDRVALAADLRAVADLLGREPGLRRALADASKPTEARTGLLEALVGQRVGQSALDVLWSVVAARWSSAHDLVDAVELLAVDAELAEADANGSLAEVEDQLFRFARIVDGHPRLGQLLSDATAPVAQRAELATGLLEGHADPVTVRLVRLAVQGLGGRGFDASLARLVELTAARRDREIAYVTAASPLSPAQEERLTARLAAIYGRAVSLKVEVDPSLLGGVTVRVGDDLYDGSVARRLEQARGALTN</sequence>
<dbReference type="OrthoDB" id="5242917at2"/>
<dbReference type="PROSITE" id="PS00389">
    <property type="entry name" value="ATPASE_DELTA"/>
    <property type="match status" value="1"/>
</dbReference>
<dbReference type="GO" id="GO:0005886">
    <property type="term" value="C:plasma membrane"/>
    <property type="evidence" value="ECO:0007669"/>
    <property type="project" value="UniProtKB-SubCell"/>
</dbReference>
<evidence type="ECO:0000256" key="1">
    <source>
        <dbReference type="ARBA" id="ARBA00004370"/>
    </source>
</evidence>
<keyword evidence="10" id="KW-1185">Reference proteome</keyword>
<keyword evidence="7 8" id="KW-0066">ATP synthesis</keyword>